<protein>
    <submittedName>
        <fullName evidence="3">Uncharacterized protein</fullName>
    </submittedName>
</protein>
<keyword evidence="1" id="KW-0175">Coiled coil</keyword>
<evidence type="ECO:0000313" key="3">
    <source>
        <dbReference type="EMBL" id="OHT16785.1"/>
    </source>
</evidence>
<dbReference type="GeneID" id="94848553"/>
<sequence>MSVEQLKAQLEEAKEKYRQIVAATQAQSEKVKEIEQRNKVLNSMVDKAQQSKTALLAEIKRMADDEQRKAKAMKDEADSKSTKIKEEIKRISKSVSEKEQLSKVLKLRYQLLQDRWEQQEQEYQRRIDELDQTYLTIRAKTNEVILRIQAMQPRKRTNFMFRSFPDFRHTSLFAPTAAELEADLPFFNSLDMLDTLSFDLDKPRRDFDDSAMKQILKQKKIKLEKLKKECRLLQHTRDEMLRAKREKDNPKANGAELPNQD</sequence>
<keyword evidence="4" id="KW-1185">Reference proteome</keyword>
<dbReference type="EMBL" id="MLAK01000070">
    <property type="protein sequence ID" value="OHT16785.1"/>
    <property type="molecule type" value="Genomic_DNA"/>
</dbReference>
<feature type="coiled-coil region" evidence="1">
    <location>
        <begin position="3"/>
        <end position="83"/>
    </location>
</feature>
<dbReference type="Proteomes" id="UP000179807">
    <property type="component" value="Unassembled WGS sequence"/>
</dbReference>
<organism evidence="3 4">
    <name type="scientific">Tritrichomonas foetus</name>
    <dbReference type="NCBI Taxonomy" id="1144522"/>
    <lineage>
        <taxon>Eukaryota</taxon>
        <taxon>Metamonada</taxon>
        <taxon>Parabasalia</taxon>
        <taxon>Tritrichomonadida</taxon>
        <taxon>Tritrichomonadidae</taxon>
        <taxon>Tritrichomonas</taxon>
    </lineage>
</organism>
<dbReference type="AlphaFoldDB" id="A0A1J4KZV1"/>
<evidence type="ECO:0000256" key="2">
    <source>
        <dbReference type="SAM" id="MobiDB-lite"/>
    </source>
</evidence>
<reference evidence="3" key="1">
    <citation type="submission" date="2016-10" db="EMBL/GenBank/DDBJ databases">
        <authorList>
            <person name="Benchimol M."/>
            <person name="Almeida L.G."/>
            <person name="Vasconcelos A.T."/>
            <person name="Perreira-Neves A."/>
            <person name="Rosa I.A."/>
            <person name="Tasca T."/>
            <person name="Bogo M.R."/>
            <person name="de Souza W."/>
        </authorList>
    </citation>
    <scope>NUCLEOTIDE SEQUENCE [LARGE SCALE GENOMIC DNA]</scope>
    <source>
        <strain evidence="3">K</strain>
    </source>
</reference>
<evidence type="ECO:0000256" key="1">
    <source>
        <dbReference type="SAM" id="Coils"/>
    </source>
</evidence>
<evidence type="ECO:0000313" key="4">
    <source>
        <dbReference type="Proteomes" id="UP000179807"/>
    </source>
</evidence>
<dbReference type="RefSeq" id="XP_068369921.1">
    <property type="nucleotide sequence ID" value="XM_068513849.1"/>
</dbReference>
<comment type="caution">
    <text evidence="3">The sequence shown here is derived from an EMBL/GenBank/DDBJ whole genome shotgun (WGS) entry which is preliminary data.</text>
</comment>
<gene>
    <name evidence="3" type="ORF">TRFO_41557</name>
</gene>
<feature type="compositionally biased region" description="Basic and acidic residues" evidence="2">
    <location>
        <begin position="237"/>
        <end position="250"/>
    </location>
</feature>
<proteinExistence type="predicted"/>
<accession>A0A1J4KZV1</accession>
<dbReference type="VEuPathDB" id="TrichDB:TRFO_41557"/>
<name>A0A1J4KZV1_9EUKA</name>
<feature type="region of interest" description="Disordered" evidence="2">
    <location>
        <begin position="237"/>
        <end position="261"/>
    </location>
</feature>